<comment type="caution">
    <text evidence="2">The sequence shown here is derived from an EMBL/GenBank/DDBJ whole genome shotgun (WGS) entry which is preliminary data.</text>
</comment>
<proteinExistence type="predicted"/>
<accession>X1T0Z2</accession>
<keyword evidence="1" id="KW-0472">Membrane</keyword>
<evidence type="ECO:0000313" key="2">
    <source>
        <dbReference type="EMBL" id="GAI85046.1"/>
    </source>
</evidence>
<organism evidence="2">
    <name type="scientific">marine sediment metagenome</name>
    <dbReference type="NCBI Taxonomy" id="412755"/>
    <lineage>
        <taxon>unclassified sequences</taxon>
        <taxon>metagenomes</taxon>
        <taxon>ecological metagenomes</taxon>
    </lineage>
</organism>
<feature type="transmembrane region" description="Helical" evidence="1">
    <location>
        <begin position="83"/>
        <end position="103"/>
    </location>
</feature>
<name>X1T0Z2_9ZZZZ</name>
<reference evidence="2" key="1">
    <citation type="journal article" date="2014" name="Front. Microbiol.">
        <title>High frequency of phylogenetically diverse reductive dehalogenase-homologous genes in deep subseafloor sedimentary metagenomes.</title>
        <authorList>
            <person name="Kawai M."/>
            <person name="Futagami T."/>
            <person name="Toyoda A."/>
            <person name="Takaki Y."/>
            <person name="Nishi S."/>
            <person name="Hori S."/>
            <person name="Arai W."/>
            <person name="Tsubouchi T."/>
            <person name="Morono Y."/>
            <person name="Uchiyama I."/>
            <person name="Ito T."/>
            <person name="Fujiyama A."/>
            <person name="Inagaki F."/>
            <person name="Takami H."/>
        </authorList>
    </citation>
    <scope>NUCLEOTIDE SEQUENCE</scope>
    <source>
        <strain evidence="2">Expedition CK06-06</strain>
    </source>
</reference>
<feature type="non-terminal residue" evidence="2">
    <location>
        <position position="1"/>
    </location>
</feature>
<keyword evidence="1" id="KW-0812">Transmembrane</keyword>
<dbReference type="AlphaFoldDB" id="X1T0Z2"/>
<dbReference type="EMBL" id="BARW01012543">
    <property type="protein sequence ID" value="GAI85046.1"/>
    <property type="molecule type" value="Genomic_DNA"/>
</dbReference>
<evidence type="ECO:0000256" key="1">
    <source>
        <dbReference type="SAM" id="Phobius"/>
    </source>
</evidence>
<sequence>LVQPYNLSFVFLTVFIVLTLKFTRRIKGFKTSPMDFLILFIALVVPNLPDERIQSYHMGLVAAKIIVLFFSYEVLIGELREDLKYLVLATIPVIVIMAVRGLIG</sequence>
<feature type="transmembrane region" description="Helical" evidence="1">
    <location>
        <begin position="6"/>
        <end position="22"/>
    </location>
</feature>
<protein>
    <submittedName>
        <fullName evidence="2">Uncharacterized protein</fullName>
    </submittedName>
</protein>
<keyword evidence="1" id="KW-1133">Transmembrane helix</keyword>
<feature type="transmembrane region" description="Helical" evidence="1">
    <location>
        <begin position="55"/>
        <end position="76"/>
    </location>
</feature>
<gene>
    <name evidence="2" type="ORF">S12H4_23559</name>
</gene>